<reference evidence="2" key="2">
    <citation type="submission" date="2020-07" db="EMBL/GenBank/DDBJ databases">
        <authorList>
            <person name="Vera ALvarez R."/>
            <person name="Arias-Moreno D.M."/>
            <person name="Jimenez-Jacinto V."/>
            <person name="Jimenez-Bremont J.F."/>
            <person name="Swaminathan K."/>
            <person name="Moose S.P."/>
            <person name="Guerrero-Gonzalez M.L."/>
            <person name="Marino-Ramirez L."/>
            <person name="Landsman D."/>
            <person name="Rodriguez-Kessler M."/>
            <person name="Delgado-Sanchez P."/>
        </authorList>
    </citation>
    <scope>NUCLEOTIDE SEQUENCE</scope>
    <source>
        <tissue evidence="2">Cladode</tissue>
    </source>
</reference>
<protein>
    <submittedName>
        <fullName evidence="2">Uncharacterized protein</fullName>
    </submittedName>
</protein>
<name>A0A7C9DB47_OPUST</name>
<dbReference type="EMBL" id="GISG01098916">
    <property type="protein sequence ID" value="MBA4636203.1"/>
    <property type="molecule type" value="Transcribed_RNA"/>
</dbReference>
<evidence type="ECO:0000256" key="1">
    <source>
        <dbReference type="SAM" id="Phobius"/>
    </source>
</evidence>
<proteinExistence type="predicted"/>
<feature type="transmembrane region" description="Helical" evidence="1">
    <location>
        <begin position="41"/>
        <end position="64"/>
    </location>
</feature>
<organism evidence="2">
    <name type="scientific">Opuntia streptacantha</name>
    <name type="common">Prickly pear cactus</name>
    <name type="synonym">Opuntia cardona</name>
    <dbReference type="NCBI Taxonomy" id="393608"/>
    <lineage>
        <taxon>Eukaryota</taxon>
        <taxon>Viridiplantae</taxon>
        <taxon>Streptophyta</taxon>
        <taxon>Embryophyta</taxon>
        <taxon>Tracheophyta</taxon>
        <taxon>Spermatophyta</taxon>
        <taxon>Magnoliopsida</taxon>
        <taxon>eudicotyledons</taxon>
        <taxon>Gunneridae</taxon>
        <taxon>Pentapetalae</taxon>
        <taxon>Caryophyllales</taxon>
        <taxon>Cactineae</taxon>
        <taxon>Cactaceae</taxon>
        <taxon>Opuntioideae</taxon>
        <taxon>Opuntia</taxon>
    </lineage>
</organism>
<sequence>MHPTLGDDGSSKEEDDLRRLEGTCTCFAAADEHSIGKNVTLLLICCSFCRCELYLFLIICLDIIKIRRLEFTPSKVSFLCDFLGMLEWGSRRESGVKCSVIGR</sequence>
<reference evidence="2" key="1">
    <citation type="journal article" date="2013" name="J. Plant Res.">
        <title>Effect of fungi and light on seed germination of three Opuntia species from semiarid lands of central Mexico.</title>
        <authorList>
            <person name="Delgado-Sanchez P."/>
            <person name="Jimenez-Bremont J.F."/>
            <person name="Guerrero-Gonzalez Mde L."/>
            <person name="Flores J."/>
        </authorList>
    </citation>
    <scope>NUCLEOTIDE SEQUENCE</scope>
    <source>
        <tissue evidence="2">Cladode</tissue>
    </source>
</reference>
<evidence type="ECO:0000313" key="2">
    <source>
        <dbReference type="EMBL" id="MBA4636203.1"/>
    </source>
</evidence>
<accession>A0A7C9DB47</accession>
<dbReference type="AlphaFoldDB" id="A0A7C9DB47"/>
<keyword evidence="1" id="KW-1133">Transmembrane helix</keyword>
<keyword evidence="1" id="KW-0472">Membrane</keyword>
<keyword evidence="1" id="KW-0812">Transmembrane</keyword>